<keyword evidence="1" id="KW-0677">Repeat</keyword>
<dbReference type="GO" id="GO:0042796">
    <property type="term" value="P:snRNA transcription by RNA polymerase III"/>
    <property type="evidence" value="ECO:0007669"/>
    <property type="project" value="Ensembl"/>
</dbReference>
<keyword evidence="9" id="KW-1185">Reference proteome</keyword>
<dbReference type="PROSITE" id="PS51294">
    <property type="entry name" value="HTH_MYB"/>
    <property type="match status" value="4"/>
</dbReference>
<dbReference type="InterPro" id="IPR051575">
    <property type="entry name" value="Myb-like_DNA-bd"/>
</dbReference>
<dbReference type="Gene3D" id="1.10.10.60">
    <property type="entry name" value="Homeodomain-like"/>
    <property type="match status" value="4"/>
</dbReference>
<feature type="compositionally biased region" description="Polar residues" evidence="7">
    <location>
        <begin position="1028"/>
        <end position="1041"/>
    </location>
</feature>
<dbReference type="PROSITE" id="PS50090">
    <property type="entry name" value="MYB_LIKE"/>
    <property type="match status" value="4"/>
</dbReference>
<dbReference type="GO" id="GO:0042795">
    <property type="term" value="P:snRNA transcription by RNA polymerase II"/>
    <property type="evidence" value="ECO:0007669"/>
    <property type="project" value="Ensembl"/>
</dbReference>
<dbReference type="InterPro" id="IPR009057">
    <property type="entry name" value="Homeodomain-like_sf"/>
</dbReference>
<feature type="region of interest" description="Disordered" evidence="7">
    <location>
        <begin position="1152"/>
        <end position="1285"/>
    </location>
</feature>
<dbReference type="FunFam" id="1.10.10.60:FF:000314">
    <property type="entry name" value="Small nuclear RNA-activating complex, polypeptide 4"/>
    <property type="match status" value="1"/>
</dbReference>
<dbReference type="PROSITE" id="PS51293">
    <property type="entry name" value="SANT"/>
    <property type="match status" value="2"/>
</dbReference>
<dbReference type="GO" id="GO:0000978">
    <property type="term" value="F:RNA polymerase II cis-regulatory region sequence-specific DNA binding"/>
    <property type="evidence" value="ECO:0007669"/>
    <property type="project" value="TreeGrafter"/>
</dbReference>
<keyword evidence="5" id="KW-0539">Nucleus</keyword>
<keyword evidence="3" id="KW-0238">DNA-binding</keyword>
<evidence type="ECO:0000256" key="7">
    <source>
        <dbReference type="SAM" id="MobiDB-lite"/>
    </source>
</evidence>
<dbReference type="Ensembl" id="ENSCPBT00000019537.1">
    <property type="protein sequence ID" value="ENSCPBP00000016519.1"/>
    <property type="gene ID" value="ENSCPBG00000012172.1"/>
</dbReference>
<feature type="compositionally biased region" description="Basic and acidic residues" evidence="7">
    <location>
        <begin position="993"/>
        <end position="1004"/>
    </location>
</feature>
<dbReference type="FunFam" id="1.10.10.60:FF:000321">
    <property type="entry name" value="Small nuclear RNA-activating complex, polypeptide 4"/>
    <property type="match status" value="1"/>
</dbReference>
<accession>A0A8C3HDP4</accession>
<evidence type="ECO:0000256" key="3">
    <source>
        <dbReference type="ARBA" id="ARBA00023125"/>
    </source>
</evidence>
<feature type="region of interest" description="Disordered" evidence="7">
    <location>
        <begin position="970"/>
        <end position="1041"/>
    </location>
</feature>
<evidence type="ECO:0000313" key="8">
    <source>
        <dbReference type="Ensembl" id="ENSCPBP00000016519.1"/>
    </source>
</evidence>
<evidence type="ECO:0000313" key="9">
    <source>
        <dbReference type="Proteomes" id="UP000694380"/>
    </source>
</evidence>
<dbReference type="GO" id="GO:0000995">
    <property type="term" value="F:RNA polymerase III general transcription initiation factor activity"/>
    <property type="evidence" value="ECO:0007669"/>
    <property type="project" value="Ensembl"/>
</dbReference>
<feature type="region of interest" description="Disordered" evidence="7">
    <location>
        <begin position="822"/>
        <end position="887"/>
    </location>
</feature>
<reference evidence="8" key="2">
    <citation type="submission" date="2025-09" db="UniProtKB">
        <authorList>
            <consortium name="Ensembl"/>
        </authorList>
    </citation>
    <scope>IDENTIFICATION</scope>
</reference>
<dbReference type="OrthoDB" id="2143914at2759"/>
<keyword evidence="4" id="KW-0804">Transcription</keyword>
<sequence length="1603" mass="176136">MAHYLGPAGDLLRERGVMSPVDLHAEREKIRREIEELEKSLDPSIPSIEVLVSDSSLDADSDVDDLDDDDSDAHMEMEVEKERGSSDDDDIDNNLPADPETCLQMNLVYQEVIQEKLEEVNLLIAQNKEQQKEIMCEVGGPKMTKVGDGKLLPLNMFLGHFMKPYFKDKVSGIGPPANEDTREKTAQGIKSFEELLIKKWKSREKSLLNKSVISDRLQRLLQPKLLKLSYLNQKLEKAKNEMEKKILEKQVKEAEREIEEINHLPEEALLGNRLDEHDWEKISNINFDGSRNAEELRKFWQNWEHPTINKREWNEEEIEKLKEIAAKHNCLDWQTIAQELGTNRSAFQCLQKFQAYNKDFKRKEWTKEEDQMLLQLVQEMRVGSHIPYKKIAYYMEGRDSMQLLYRWTKSVDPNLRKGFWTPEEDAKLLAAVAKYGERDWYKIRTEVPGRSDAQCRDRYLNALHHDVKKGRWSLEEKEKLIELVEKHGVGHWTKIASELPHRTGSQCLSKWKALIGAKKKSGPRKRLKKRRRVRRHSSSSSESSSEDSEPELMDSSEGEIDPRSGFRGTVPGLDLWIPTRTDPAKCRKAKHLIPSLYCSTSAYVKGHLKRGPATSAGGGRNRVPANSAGLSTILKGIGCPPSTDLNLKDPEELVKEASIRGKQVLKVTLEDVRRVLRNNTCSQRKCQDGLRKPYVSSSAVVSGVMPGTSVGQVLQGLQNTKEKQYRRQREQFHRKNLERRLLMAVTPWVGNVLLPCAFRAERVASRQTKALVIQEQLQTVTLASTPVFTLFIQLFQIDTSGCMKVIRERKMRQSDLIKAMAGNTRRLQQPSGRSKNSSGSAAQPRSQRVPAKGRAKRPIALKAKENPAAVSAGVPTLPTPRQKPKTVSELLREKRLRESRAKKALQRTVILAPQVLVSPSVIIQHPVQQVIPAPPVGSEPQPARLAGSRNAPAACVPVSLSPFTPVMASVSSPKPVGSHSSPAPESAESACSSERRAKSERELSEAALGDVSKGEASQERPMGAGENGLSQRCKTAQPFSGSSAPAVLQNHAFVPHQIALMPSSAISLNPAAMKSGPKETSPSTSTTCAPALVTSQQNPINLLPAILAPQRGSPVVPKNIMPITWVVTPQGLIPTSVQALVSVHSQGKQPAAGIVGSVGKNQSRTGETSAPRVPQMPPKASHPPIGCTGTQVLSPQLAEGAPSGKTVCLNPSTHSSSVTCSDPGHNSTSMTPLAPASLNSLSRMSDSSGEKSATPTSLPDEGAALHPSPVVLPQAKPPASTPWADPLCSPSLPGPGESNNCNTLTGAASNPNVLLEGSQVQRPDRLLACNNIVENSDAPGAQVTRNRPIFPKPQSTPKVDSAPKVDNPPGLPTPSAEKNLLDVSLLSLEDEASVKEWLRGKRGIPVPPLETSLAYLPPFLCNLKTLSRLLLQKKTLEQCVSCLGASEERKDGGAGADLPSVRELVWQKLSDNPAYLLLKARFLAAFTLPAVLATLSPPTVTTTLSSRWQWSESEEEESPADKELMEAESCGKEPAEVPLDSTAGIVPGSEDADITNQESLNEACFQTWQYQLFLALPTSDASNKLTPQFWGREENGCTVFPNT</sequence>
<dbReference type="CDD" id="cd00167">
    <property type="entry name" value="SANT"/>
    <property type="match status" value="3"/>
</dbReference>
<proteinExistence type="predicted"/>
<feature type="compositionally biased region" description="Basic residues" evidence="7">
    <location>
        <begin position="518"/>
        <end position="537"/>
    </location>
</feature>
<evidence type="ECO:0000256" key="2">
    <source>
        <dbReference type="ARBA" id="ARBA00023015"/>
    </source>
</evidence>
<feature type="compositionally biased region" description="Polar residues" evidence="7">
    <location>
        <begin position="1209"/>
        <end position="1231"/>
    </location>
</feature>
<protein>
    <submittedName>
        <fullName evidence="8">Small nuclear RNA activating complex polypeptide 4</fullName>
    </submittedName>
</protein>
<feature type="coiled-coil region" evidence="6">
    <location>
        <begin position="225"/>
        <end position="264"/>
    </location>
</feature>
<gene>
    <name evidence="8" type="primary">SNAPC4</name>
</gene>
<dbReference type="PANTHER" id="PTHR46621:SF1">
    <property type="entry name" value="SNRNA-ACTIVATING PROTEIN COMPLEX SUBUNIT 4"/>
    <property type="match status" value="1"/>
</dbReference>
<keyword evidence="2" id="KW-0805">Transcription regulation</keyword>
<organism evidence="8 9">
    <name type="scientific">Chrysemys picta bellii</name>
    <name type="common">Western painted turtle</name>
    <name type="synonym">Emys bellii</name>
    <dbReference type="NCBI Taxonomy" id="8478"/>
    <lineage>
        <taxon>Eukaryota</taxon>
        <taxon>Metazoa</taxon>
        <taxon>Chordata</taxon>
        <taxon>Craniata</taxon>
        <taxon>Vertebrata</taxon>
        <taxon>Euteleostomi</taxon>
        <taxon>Archelosauria</taxon>
        <taxon>Testudinata</taxon>
        <taxon>Testudines</taxon>
        <taxon>Cryptodira</taxon>
        <taxon>Durocryptodira</taxon>
        <taxon>Testudinoidea</taxon>
        <taxon>Emydidae</taxon>
        <taxon>Chrysemys</taxon>
    </lineage>
</organism>
<dbReference type="GO" id="GO:0019185">
    <property type="term" value="C:snRNA-activating protein complex"/>
    <property type="evidence" value="ECO:0007669"/>
    <property type="project" value="Ensembl"/>
</dbReference>
<feature type="region of interest" description="Disordered" evidence="7">
    <location>
        <begin position="1338"/>
        <end position="1377"/>
    </location>
</feature>
<evidence type="ECO:0000256" key="1">
    <source>
        <dbReference type="ARBA" id="ARBA00022737"/>
    </source>
</evidence>
<dbReference type="Pfam" id="PF13921">
    <property type="entry name" value="Myb_DNA-bind_6"/>
    <property type="match status" value="1"/>
</dbReference>
<feature type="compositionally biased region" description="Acidic residues" evidence="7">
    <location>
        <begin position="544"/>
        <end position="559"/>
    </location>
</feature>
<reference evidence="8" key="1">
    <citation type="submission" date="2025-08" db="UniProtKB">
        <authorList>
            <consortium name="Ensembl"/>
        </authorList>
    </citation>
    <scope>IDENTIFICATION</scope>
</reference>
<feature type="region of interest" description="Disordered" evidence="7">
    <location>
        <begin position="1508"/>
        <end position="1551"/>
    </location>
</feature>
<keyword evidence="6" id="KW-0175">Coiled coil</keyword>
<feature type="compositionally biased region" description="Basic and acidic residues" evidence="7">
    <location>
        <begin position="1519"/>
        <end position="1535"/>
    </location>
</feature>
<feature type="compositionally biased region" description="Acidic residues" evidence="7">
    <location>
        <begin position="57"/>
        <end position="71"/>
    </location>
</feature>
<feature type="region of interest" description="Disordered" evidence="7">
    <location>
        <begin position="518"/>
        <end position="567"/>
    </location>
</feature>
<dbReference type="Proteomes" id="UP000694380">
    <property type="component" value="Unplaced"/>
</dbReference>
<feature type="compositionally biased region" description="Low complexity" evidence="7">
    <location>
        <begin position="1237"/>
        <end position="1247"/>
    </location>
</feature>
<feature type="compositionally biased region" description="Low complexity" evidence="7">
    <location>
        <begin position="978"/>
        <end position="992"/>
    </location>
</feature>
<dbReference type="Pfam" id="PF00249">
    <property type="entry name" value="Myb_DNA-binding"/>
    <property type="match status" value="2"/>
</dbReference>
<feature type="compositionally biased region" description="Polar residues" evidence="7">
    <location>
        <begin position="825"/>
        <end position="846"/>
    </location>
</feature>
<evidence type="ECO:0000256" key="5">
    <source>
        <dbReference type="ARBA" id="ARBA00023242"/>
    </source>
</evidence>
<feature type="region of interest" description="Disordered" evidence="7">
    <location>
        <begin position="43"/>
        <end position="71"/>
    </location>
</feature>
<dbReference type="GO" id="GO:0001006">
    <property type="term" value="F:RNA polymerase III type 3 promoter sequence-specific DNA binding"/>
    <property type="evidence" value="ECO:0007669"/>
    <property type="project" value="TreeGrafter"/>
</dbReference>
<dbReference type="SUPFAM" id="SSF46689">
    <property type="entry name" value="Homeodomain-like"/>
    <property type="match status" value="3"/>
</dbReference>
<dbReference type="InterPro" id="IPR017930">
    <property type="entry name" value="Myb_dom"/>
</dbReference>
<evidence type="ECO:0000256" key="6">
    <source>
        <dbReference type="SAM" id="Coils"/>
    </source>
</evidence>
<dbReference type="PANTHER" id="PTHR46621">
    <property type="entry name" value="SNRNA-ACTIVATING PROTEIN COMPLEX SUBUNIT 4"/>
    <property type="match status" value="1"/>
</dbReference>
<dbReference type="GeneTree" id="ENSGT00940000160404"/>
<dbReference type="InterPro" id="IPR001005">
    <property type="entry name" value="SANT/Myb"/>
</dbReference>
<feature type="compositionally biased region" description="Polar residues" evidence="7">
    <location>
        <begin position="1159"/>
        <end position="1168"/>
    </location>
</feature>
<dbReference type="GO" id="GO:0016251">
    <property type="term" value="F:RNA polymerase II general transcription initiation factor activity"/>
    <property type="evidence" value="ECO:0007669"/>
    <property type="project" value="Ensembl"/>
</dbReference>
<dbReference type="InterPro" id="IPR017884">
    <property type="entry name" value="SANT_dom"/>
</dbReference>
<dbReference type="SMART" id="SM00717">
    <property type="entry name" value="SANT"/>
    <property type="match status" value="5"/>
</dbReference>
<evidence type="ECO:0000256" key="4">
    <source>
        <dbReference type="ARBA" id="ARBA00023163"/>
    </source>
</evidence>
<name>A0A8C3HDP4_CHRPI</name>